<dbReference type="Gene3D" id="3.20.20.70">
    <property type="entry name" value="Aldolase class I"/>
    <property type="match status" value="1"/>
</dbReference>
<dbReference type="EMBL" id="OBEA01000005">
    <property type="protein sequence ID" value="SNY54459.1"/>
    <property type="molecule type" value="Genomic_DNA"/>
</dbReference>
<keyword evidence="2" id="KW-0288">FMN</keyword>
<dbReference type="CDD" id="cd04730">
    <property type="entry name" value="NPD_like"/>
    <property type="match status" value="1"/>
</dbReference>
<organism evidence="5 6">
    <name type="scientific">Pseudooceanicola antarcticus</name>
    <dbReference type="NCBI Taxonomy" id="1247613"/>
    <lineage>
        <taxon>Bacteria</taxon>
        <taxon>Pseudomonadati</taxon>
        <taxon>Pseudomonadota</taxon>
        <taxon>Alphaproteobacteria</taxon>
        <taxon>Rhodobacterales</taxon>
        <taxon>Paracoccaceae</taxon>
        <taxon>Pseudooceanicola</taxon>
    </lineage>
</organism>
<dbReference type="GO" id="GO:0018580">
    <property type="term" value="F:nitronate monooxygenase activity"/>
    <property type="evidence" value="ECO:0007669"/>
    <property type="project" value="InterPro"/>
</dbReference>
<keyword evidence="1" id="KW-0285">Flavoprotein</keyword>
<dbReference type="PANTHER" id="PTHR32332">
    <property type="entry name" value="2-NITROPROPANE DIOXYGENASE"/>
    <property type="match status" value="1"/>
</dbReference>
<dbReference type="Proteomes" id="UP000231702">
    <property type="component" value="Unassembled WGS sequence"/>
</dbReference>
<name>A0A285J2C5_9RHOB</name>
<dbReference type="EMBL" id="PGTD01000015">
    <property type="protein sequence ID" value="PJE29769.1"/>
    <property type="molecule type" value="Genomic_DNA"/>
</dbReference>
<evidence type="ECO:0000313" key="4">
    <source>
        <dbReference type="EMBL" id="PJE29769.1"/>
    </source>
</evidence>
<accession>A0A285J2C5</accession>
<dbReference type="Proteomes" id="UP000231655">
    <property type="component" value="Unassembled WGS sequence"/>
</dbReference>
<evidence type="ECO:0000256" key="2">
    <source>
        <dbReference type="ARBA" id="ARBA00022643"/>
    </source>
</evidence>
<evidence type="ECO:0000313" key="7">
    <source>
        <dbReference type="Proteomes" id="UP000231702"/>
    </source>
</evidence>
<keyword evidence="7" id="KW-1185">Reference proteome</keyword>
<dbReference type="AlphaFoldDB" id="A0A285J2C5"/>
<sequence>MIRTRLTDRLGLAHPVVSAPMARVAGGRLAAAVSGAGGLGLIGGGYGDPDWLRHELAQAGNARVGTGFISWKLAEAGAQGEALLEEVLSRDPALLFLSFGELGRFARMAQAAGVPVMAQVQDLAQARAAVQAGAIALVAQGTEAGGHGASRATLPLVPEVADMLAREAPEVLLLAAGGIADGRGLAASLMLGADGVLCGTAFWAAEEALVPEGQRRAAMAASGDATCRSSLWDVARGIDWPDQWNLRGMRTDFQDGYEGRLEALAADETARAEWLDAAARGDAQIAGPIVGEAIGLLRQIRPAATILETMIAEAAALLGGGWQRN</sequence>
<dbReference type="OrthoDB" id="9778912at2"/>
<evidence type="ECO:0000256" key="3">
    <source>
        <dbReference type="ARBA" id="ARBA00023002"/>
    </source>
</evidence>
<dbReference type="RefSeq" id="WP_097146537.1">
    <property type="nucleotide sequence ID" value="NZ_OBEA01000005.1"/>
</dbReference>
<keyword evidence="5" id="KW-0503">Monooxygenase</keyword>
<dbReference type="SUPFAM" id="SSF51412">
    <property type="entry name" value="Inosine monophosphate dehydrogenase (IMPDH)"/>
    <property type="match status" value="1"/>
</dbReference>
<proteinExistence type="predicted"/>
<dbReference type="Pfam" id="PF03060">
    <property type="entry name" value="NMO"/>
    <property type="match status" value="2"/>
</dbReference>
<dbReference type="InterPro" id="IPR013785">
    <property type="entry name" value="Aldolase_TIM"/>
</dbReference>
<dbReference type="PANTHER" id="PTHR32332:SF31">
    <property type="entry name" value="2-NITROPROPANE DIOXYGENASE FAMILY, PUTATIVE (AFU_ORTHOLOGUE AFUA_2G09850)-RELATED"/>
    <property type="match status" value="1"/>
</dbReference>
<evidence type="ECO:0000313" key="5">
    <source>
        <dbReference type="EMBL" id="SNY54459.1"/>
    </source>
</evidence>
<keyword evidence="3" id="KW-0560">Oxidoreductase</keyword>
<evidence type="ECO:0000256" key="1">
    <source>
        <dbReference type="ARBA" id="ARBA00022630"/>
    </source>
</evidence>
<protein>
    <submittedName>
        <fullName evidence="5">Nitronate monooxygenase</fullName>
    </submittedName>
</protein>
<gene>
    <name evidence="4" type="ORF">CVM39_07655</name>
    <name evidence="5" type="ORF">SAMN06297129_2830</name>
</gene>
<evidence type="ECO:0000313" key="6">
    <source>
        <dbReference type="Proteomes" id="UP000231655"/>
    </source>
</evidence>
<reference evidence="5 6" key="1">
    <citation type="submission" date="2017-09" db="EMBL/GenBank/DDBJ databases">
        <authorList>
            <person name="Ehlers B."/>
            <person name="Leendertz F.H."/>
        </authorList>
    </citation>
    <scope>NUCLEOTIDE SEQUENCE [LARGE SCALE GENOMIC DNA]</scope>
    <source>
        <strain evidence="5 6">CGMCC 1.12662</strain>
    </source>
</reference>
<dbReference type="InterPro" id="IPR004136">
    <property type="entry name" value="NMO"/>
</dbReference>
<reference evidence="4 7" key="2">
    <citation type="journal article" date="2018" name="Int. J. Syst. Evol. Microbiol.">
        <title>Pseudooceanicola lipolyticus sp. nov., a marine alphaproteobacterium, reclassification of Oceanicola flagellatus as Pseudooceanicola flagellatus comb. nov. and emended description of the genus Pseudooceanicola.</title>
        <authorList>
            <person name="Huang M.-M."/>
            <person name="Guo L.-L."/>
            <person name="Wu Y.-H."/>
            <person name="Lai Q.-L."/>
            <person name="Shao Z.-Z."/>
            <person name="Wang C.-S."/>
            <person name="Wu M."/>
            <person name="Xu X.-W."/>
        </authorList>
    </citation>
    <scope>NUCLEOTIDE SEQUENCE [LARGE SCALE GENOMIC DNA]</scope>
    <source>
        <strain evidence="4 7">Ar-45</strain>
    </source>
</reference>